<keyword evidence="1" id="KW-1133">Transmembrane helix</keyword>
<accession>A0A834LZI4</accession>
<dbReference type="InterPro" id="IPR004245">
    <property type="entry name" value="DUF229"/>
</dbReference>
<organism evidence="2 3">
    <name type="scientific">Rhynchophorus ferrugineus</name>
    <name type="common">Red palm weevil</name>
    <name type="synonym">Curculio ferrugineus</name>
    <dbReference type="NCBI Taxonomy" id="354439"/>
    <lineage>
        <taxon>Eukaryota</taxon>
        <taxon>Metazoa</taxon>
        <taxon>Ecdysozoa</taxon>
        <taxon>Arthropoda</taxon>
        <taxon>Hexapoda</taxon>
        <taxon>Insecta</taxon>
        <taxon>Pterygota</taxon>
        <taxon>Neoptera</taxon>
        <taxon>Endopterygota</taxon>
        <taxon>Coleoptera</taxon>
        <taxon>Polyphaga</taxon>
        <taxon>Cucujiformia</taxon>
        <taxon>Curculionidae</taxon>
        <taxon>Dryophthorinae</taxon>
        <taxon>Rhynchophorus</taxon>
    </lineage>
</organism>
<dbReference type="PANTHER" id="PTHR10974:SF1">
    <property type="entry name" value="FI08016P-RELATED"/>
    <property type="match status" value="1"/>
</dbReference>
<dbReference type="SUPFAM" id="SSF53649">
    <property type="entry name" value="Alkaline phosphatase-like"/>
    <property type="match status" value="1"/>
</dbReference>
<evidence type="ECO:0008006" key="4">
    <source>
        <dbReference type="Google" id="ProtNLM"/>
    </source>
</evidence>
<dbReference type="EMBL" id="JAACXV010014549">
    <property type="protein sequence ID" value="KAF7266291.1"/>
    <property type="molecule type" value="Genomic_DNA"/>
</dbReference>
<keyword evidence="1" id="KW-0812">Transmembrane</keyword>
<dbReference type="InterPro" id="IPR017850">
    <property type="entry name" value="Alkaline_phosphatase_core_sf"/>
</dbReference>
<keyword evidence="1" id="KW-0472">Membrane</keyword>
<sequence>MQVLKNFSYLGRLPPKFLIFWVVGLFLATTIYLGDLLQLKWYLKFDLVKYNLDSTPATFVFDSLKGYLIKTPGCSIPNMDPFHSSVKDFILTPSKIICNDGLPPLFDSNLTSIFRIPAATRYYDISKMACCYQPFTRKIANKNQKDKQVTYDAECHSFDGRAVHITDEFVKLLCTSGETKIYEDYFAFVPLKTKKTVPQAGIKKPDVLIVGLDTVSRVNFYRQMPRTANYINELNGIELMGYNKVADNTFLNLMPVLAGMFESELQDSCWPNKNDHFDNCPFLWQNFSSLGYTTAFAEDCAWMGIYNFQKNGFSEQPVDYYYSPFDWTAIDAIGNNKNINCNLCMGAREDYVALINYAEKFVRQMRNNSQPYFGFFWESSLTHDYLNFPSLGDWRYYNFLKQLKENGDLDNTILIFMSDHGIRWGDIRKTYQGQLEERLPFVFIVLPDWIKYQYPIAVTTLRKNSRKLTTPFDLHETLKNFLDLNSLNRIKKPTAPARGYSLFSEIPANRTCEDAAITSHWCTCQQSVEVPINNTQVIEAATFTVSHINGLLKGYAECAPLKLDNIQTARLLYHEGEHIKNSEDLKDFTIVFGTIPSNAIFEATVRFVKNVTDSITGSISRLNLYGKQSLCMTDYHLKLYCYCSKLLMN</sequence>
<dbReference type="CDD" id="cd16021">
    <property type="entry name" value="ALP_like"/>
    <property type="match status" value="1"/>
</dbReference>
<dbReference type="OrthoDB" id="413313at2759"/>
<keyword evidence="3" id="KW-1185">Reference proteome</keyword>
<name>A0A834LZI4_RHYFE</name>
<proteinExistence type="predicted"/>
<gene>
    <name evidence="2" type="ORF">GWI33_020323</name>
</gene>
<evidence type="ECO:0000256" key="1">
    <source>
        <dbReference type="SAM" id="Phobius"/>
    </source>
</evidence>
<evidence type="ECO:0000313" key="3">
    <source>
        <dbReference type="Proteomes" id="UP000625711"/>
    </source>
</evidence>
<feature type="transmembrane region" description="Helical" evidence="1">
    <location>
        <begin position="18"/>
        <end position="37"/>
    </location>
</feature>
<dbReference type="Gene3D" id="3.40.720.10">
    <property type="entry name" value="Alkaline Phosphatase, subunit A"/>
    <property type="match status" value="1"/>
</dbReference>
<reference evidence="2" key="1">
    <citation type="submission" date="2020-08" db="EMBL/GenBank/DDBJ databases">
        <title>Genome sequencing and assembly of the red palm weevil Rhynchophorus ferrugineus.</title>
        <authorList>
            <person name="Dias G.B."/>
            <person name="Bergman C.M."/>
            <person name="Manee M."/>
        </authorList>
    </citation>
    <scope>NUCLEOTIDE SEQUENCE</scope>
    <source>
        <strain evidence="2">AA-2017</strain>
        <tissue evidence="2">Whole larva</tissue>
    </source>
</reference>
<dbReference type="Proteomes" id="UP000625711">
    <property type="component" value="Unassembled WGS sequence"/>
</dbReference>
<dbReference type="FunFam" id="3.40.720.10:FF:000017">
    <property type="entry name" value="Predicted protein"/>
    <property type="match status" value="1"/>
</dbReference>
<protein>
    <recommendedName>
        <fullName evidence="4">DUF229 domain containing protein</fullName>
    </recommendedName>
</protein>
<evidence type="ECO:0000313" key="2">
    <source>
        <dbReference type="EMBL" id="KAF7266291.1"/>
    </source>
</evidence>
<comment type="caution">
    <text evidence="2">The sequence shown here is derived from an EMBL/GenBank/DDBJ whole genome shotgun (WGS) entry which is preliminary data.</text>
</comment>
<dbReference type="PANTHER" id="PTHR10974">
    <property type="entry name" value="FI08016P-RELATED"/>
    <property type="match status" value="1"/>
</dbReference>
<dbReference type="Pfam" id="PF02995">
    <property type="entry name" value="DUF229"/>
    <property type="match status" value="1"/>
</dbReference>
<dbReference type="AlphaFoldDB" id="A0A834LZI4"/>
<dbReference type="GO" id="GO:0005615">
    <property type="term" value="C:extracellular space"/>
    <property type="evidence" value="ECO:0007669"/>
    <property type="project" value="TreeGrafter"/>
</dbReference>